<dbReference type="Gene3D" id="3.10.310.30">
    <property type="match status" value="1"/>
</dbReference>
<dbReference type="OMA" id="NEMFINQ"/>
<reference evidence="11" key="1">
    <citation type="journal article" date="2011" name="Genome Res.">
        <title>Phylogeny-wide analysis of social amoeba genomes highlights ancient origins for complex intercellular communication.</title>
        <authorList>
            <person name="Heidel A.J."/>
            <person name="Lawal H.M."/>
            <person name="Felder M."/>
            <person name="Schilde C."/>
            <person name="Helps N.R."/>
            <person name="Tunggal B."/>
            <person name="Rivero F."/>
            <person name="John U."/>
            <person name="Schleicher M."/>
            <person name="Eichinger L."/>
            <person name="Platzer M."/>
            <person name="Noegel A.A."/>
            <person name="Schaap P."/>
            <person name="Gloeckner G."/>
        </authorList>
    </citation>
    <scope>NUCLEOTIDE SEQUENCE [LARGE SCALE GENOMIC DNA]</scope>
    <source>
        <strain evidence="11">SH3</strain>
    </source>
</reference>
<dbReference type="GO" id="GO:0000166">
    <property type="term" value="F:nucleotide binding"/>
    <property type="evidence" value="ECO:0007669"/>
    <property type="project" value="UniProtKB-KW"/>
</dbReference>
<evidence type="ECO:0000256" key="5">
    <source>
        <dbReference type="ARBA" id="ARBA00022741"/>
    </source>
</evidence>
<dbReference type="PANTHER" id="PTHR47788:SF1">
    <property type="entry name" value="A-ADDING TRNA NUCLEOTIDYLTRANSFERASE"/>
    <property type="match status" value="1"/>
</dbReference>
<dbReference type="PANTHER" id="PTHR47788">
    <property type="entry name" value="POLYA POLYMERASE"/>
    <property type="match status" value="1"/>
</dbReference>
<dbReference type="EMBL" id="GL883018">
    <property type="protein sequence ID" value="EGG18364.1"/>
    <property type="molecule type" value="Genomic_DNA"/>
</dbReference>
<dbReference type="Pfam" id="PF10218">
    <property type="entry name" value="SPRING1"/>
    <property type="match status" value="1"/>
</dbReference>
<evidence type="ECO:0000313" key="10">
    <source>
        <dbReference type="EMBL" id="EGG18364.1"/>
    </source>
</evidence>
<dbReference type="GO" id="GO:0008033">
    <property type="term" value="P:tRNA processing"/>
    <property type="evidence" value="ECO:0007669"/>
    <property type="project" value="UniProtKB-KW"/>
</dbReference>
<evidence type="ECO:0000313" key="11">
    <source>
        <dbReference type="Proteomes" id="UP000007797"/>
    </source>
</evidence>
<evidence type="ECO:0000256" key="2">
    <source>
        <dbReference type="ARBA" id="ARBA00022694"/>
    </source>
</evidence>
<feature type="transmembrane region" description="Helical" evidence="9">
    <location>
        <begin position="855"/>
        <end position="877"/>
    </location>
</feature>
<keyword evidence="9" id="KW-1133">Transmembrane helix</keyword>
<dbReference type="GO" id="GO:0003723">
    <property type="term" value="F:RNA binding"/>
    <property type="evidence" value="ECO:0007669"/>
    <property type="project" value="UniProtKB-KW"/>
</dbReference>
<dbReference type="InterPro" id="IPR052390">
    <property type="entry name" value="tRNA_nt/polyA_polymerase"/>
</dbReference>
<evidence type="ECO:0008006" key="12">
    <source>
        <dbReference type="Google" id="ProtNLM"/>
    </source>
</evidence>
<dbReference type="Gene3D" id="3.90.1640.10">
    <property type="entry name" value="inorganic pyrophosphatase (n-terminal core)"/>
    <property type="match status" value="1"/>
</dbReference>
<evidence type="ECO:0000256" key="6">
    <source>
        <dbReference type="ARBA" id="ARBA00022842"/>
    </source>
</evidence>
<dbReference type="KEGG" id="dfa:DFA_03858"/>
<dbReference type="GO" id="GO:0016779">
    <property type="term" value="F:nucleotidyltransferase activity"/>
    <property type="evidence" value="ECO:0007669"/>
    <property type="project" value="UniProtKB-KW"/>
</dbReference>
<dbReference type="InterPro" id="IPR038763">
    <property type="entry name" value="DHH_sf"/>
</dbReference>
<evidence type="ECO:0000256" key="3">
    <source>
        <dbReference type="ARBA" id="ARBA00022695"/>
    </source>
</evidence>
<evidence type="ECO:0000256" key="9">
    <source>
        <dbReference type="SAM" id="Phobius"/>
    </source>
</evidence>
<keyword evidence="9" id="KW-0812">Transmembrane</keyword>
<dbReference type="OrthoDB" id="70142at2759"/>
<keyword evidence="3" id="KW-0548">Nucleotidyltransferase</keyword>
<dbReference type="GO" id="GO:2000640">
    <property type="term" value="P:positive regulation of SREBP signaling pathway"/>
    <property type="evidence" value="ECO:0007669"/>
    <property type="project" value="InterPro"/>
</dbReference>
<evidence type="ECO:0000256" key="1">
    <source>
        <dbReference type="ARBA" id="ARBA00001946"/>
    </source>
</evidence>
<keyword evidence="11" id="KW-1185">Reference proteome</keyword>
<dbReference type="Gene3D" id="1.10.3090.10">
    <property type="entry name" value="cca-adding enzyme, domain 2"/>
    <property type="match status" value="1"/>
</dbReference>
<dbReference type="GeneID" id="14870771"/>
<dbReference type="GO" id="GO:0046872">
    <property type="term" value="F:metal ion binding"/>
    <property type="evidence" value="ECO:0007669"/>
    <property type="project" value="UniProtKB-KW"/>
</dbReference>
<sequence>MKYILITGHIASDYDTLSSIVCSFIIQENRPTSSFFNNLDEEQMYKVICYLPPTQYKHMMDFYQQHRSNILSRFNFISGESPSQDVIDNTSHIIIVDTKKIARLKHIHKILYRHLPTSSSSSSSLVSSMTSDMIDPQLTITVFDHHPDTKDDIQPRVAKDSVNQISVDSQQCGACTSMMINKLKNDNNQQNTPLINLSTDIATIIAMGIYEDTGRLTYNSTNHIDFEAIEYLSRFNLKMDVIRKLGGKSLIPKDESSTIDSNSSSSSSSSPTIMTKNTSISNLSNITLSTSYNNLLQISSMKTFSAKDMTIYENICQSIYTVTFKHQKSSSCSEDFKVHIGEIVFDGACPSLSPIIQTIMEMNKDIKTGIFLAQSPECIIVIGRSSQQKPDINVGEIVSQFGGGGHHHASSATIKAFSLQQVKNMLFLMINSQMNNSNNDIIKMNQYQSILNNQLIKNQEIKMNININNYQQFEFYNEYFKCVSMTAQNMVEQIRLITKEMGTSLYLYGDTVFGIYKVIQKVDTIQLFTFTNDINLFNSKLGSIKSNKWDLKLENNNNNNNIILKNELKIVNENDLYSENNPSRSKIMYIGSKQNYSFQSLVVHVEDKNHFILYDLFNSIYDIKHNIVRINRSNSFINDPSLLFSIIKESIENDMKISMDTKRFIKSSIVKEEIISRLRGRDFLDFLKWVFSRDDFLDILKLAHSIGAFEILSESKDKPFGLTRTLTYYKQTLDWLDSIFYTGSINRYEVGFKCLVYCLDKKFLVNQVPGRLEMTPNEIDLFIKSSEQIKLARKIVIDWVKSTTITTKEEINPPPPPLPPLPPSIFKSMSVEDILVTRSIYRLGFIIQLMISRKALLPTITVLALFVVSSIIFLNFYTNSGGRGGRGNDPYSPKQTIDKRQIQTLVNRLNFQWGVQTNRNSHDNSTYCKYTVQSSKYVVDDQGHICLRSELDSGCCNINNFDRYSCNGCSSKYRCCEEYTYCVSCCLGARQETLEAVLVQMVEGVSPIGEPHDQFDLCQLVCRTSSHSVIHQREYKHPDTKYCYGYYEPEPEKSSSQ</sequence>
<evidence type="ECO:0000256" key="4">
    <source>
        <dbReference type="ARBA" id="ARBA00022723"/>
    </source>
</evidence>
<dbReference type="SUPFAM" id="SSF64182">
    <property type="entry name" value="DHH phosphoesterases"/>
    <property type="match status" value="1"/>
</dbReference>
<comment type="cofactor">
    <cofactor evidence="1">
        <name>Mg(2+)</name>
        <dbReference type="ChEBI" id="CHEBI:18420"/>
    </cofactor>
</comment>
<dbReference type="Proteomes" id="UP000007797">
    <property type="component" value="Unassembled WGS sequence"/>
</dbReference>
<dbReference type="AlphaFoldDB" id="F4Q0L3"/>
<feature type="compositionally biased region" description="Low complexity" evidence="8">
    <location>
        <begin position="258"/>
        <end position="270"/>
    </location>
</feature>
<keyword evidence="4" id="KW-0479">Metal-binding</keyword>
<gene>
    <name evidence="10" type="ORF">DFA_03858</name>
</gene>
<accession>F4Q0L3</accession>
<name>F4Q0L3_CACFS</name>
<protein>
    <recommendedName>
        <fullName evidence="12">SREBP regulating gene protein</fullName>
    </recommendedName>
</protein>
<feature type="region of interest" description="Disordered" evidence="8">
    <location>
        <begin position="253"/>
        <end position="274"/>
    </location>
</feature>
<evidence type="ECO:0000256" key="7">
    <source>
        <dbReference type="ARBA" id="ARBA00022884"/>
    </source>
</evidence>
<keyword evidence="9" id="KW-0472">Membrane</keyword>
<keyword evidence="3" id="KW-0808">Transferase</keyword>
<organism evidence="10 11">
    <name type="scientific">Cavenderia fasciculata</name>
    <name type="common">Slime mold</name>
    <name type="synonym">Dictyostelium fasciculatum</name>
    <dbReference type="NCBI Taxonomy" id="261658"/>
    <lineage>
        <taxon>Eukaryota</taxon>
        <taxon>Amoebozoa</taxon>
        <taxon>Evosea</taxon>
        <taxon>Eumycetozoa</taxon>
        <taxon>Dictyostelia</taxon>
        <taxon>Acytosteliales</taxon>
        <taxon>Cavenderiaceae</taxon>
        <taxon>Cavenderia</taxon>
    </lineage>
</organism>
<dbReference type="RefSeq" id="XP_004366268.1">
    <property type="nucleotide sequence ID" value="XM_004366211.1"/>
</dbReference>
<keyword evidence="7" id="KW-0694">RNA-binding</keyword>
<keyword evidence="6" id="KW-0460">Magnesium</keyword>
<proteinExistence type="predicted"/>
<keyword evidence="5" id="KW-0547">Nucleotide-binding</keyword>
<evidence type="ECO:0000256" key="8">
    <source>
        <dbReference type="SAM" id="MobiDB-lite"/>
    </source>
</evidence>
<keyword evidence="2" id="KW-0819">tRNA processing</keyword>
<dbReference type="InterPro" id="IPR019352">
    <property type="entry name" value="SPRING1"/>
</dbReference>